<dbReference type="Pfam" id="PF14026">
    <property type="entry name" value="SCO4226-like"/>
    <property type="match status" value="1"/>
</dbReference>
<name>A0A940PMN2_9MICO</name>
<dbReference type="AlphaFoldDB" id="A0A940PMN2"/>
<evidence type="ECO:0000313" key="2">
    <source>
        <dbReference type="Proteomes" id="UP000675163"/>
    </source>
</evidence>
<gene>
    <name evidence="1" type="ORF">JOF28_001984</name>
</gene>
<evidence type="ECO:0008006" key="3">
    <source>
        <dbReference type="Google" id="ProtNLM"/>
    </source>
</evidence>
<evidence type="ECO:0000313" key="1">
    <source>
        <dbReference type="EMBL" id="MBP1326752.1"/>
    </source>
</evidence>
<keyword evidence="2" id="KW-1185">Reference proteome</keyword>
<dbReference type="Proteomes" id="UP000675163">
    <property type="component" value="Unassembled WGS sequence"/>
</dbReference>
<dbReference type="InterPro" id="IPR025336">
    <property type="entry name" value="SCO4226-like"/>
</dbReference>
<organism evidence="1 2">
    <name type="scientific">Leucobacter exalbidus</name>
    <dbReference type="NCBI Taxonomy" id="662960"/>
    <lineage>
        <taxon>Bacteria</taxon>
        <taxon>Bacillati</taxon>
        <taxon>Actinomycetota</taxon>
        <taxon>Actinomycetes</taxon>
        <taxon>Micrococcales</taxon>
        <taxon>Microbacteriaceae</taxon>
        <taxon>Leucobacter</taxon>
    </lineage>
</organism>
<comment type="caution">
    <text evidence="1">The sequence shown here is derived from an EMBL/GenBank/DDBJ whole genome shotgun (WGS) entry which is preliminary data.</text>
</comment>
<protein>
    <recommendedName>
        <fullName evidence="3">DUF4242 domain-containing protein</fullName>
    </recommendedName>
</protein>
<reference evidence="1" key="1">
    <citation type="submission" date="2021-02" db="EMBL/GenBank/DDBJ databases">
        <title>Sequencing the genomes of 1000 actinobacteria strains.</title>
        <authorList>
            <person name="Klenk H.-P."/>
        </authorList>
    </citation>
    <scope>NUCLEOTIDE SEQUENCE</scope>
    <source>
        <strain evidence="1">DSM 22850</strain>
    </source>
</reference>
<dbReference type="RefSeq" id="WP_209705612.1">
    <property type="nucleotide sequence ID" value="NZ_JAFIDA010000001.1"/>
</dbReference>
<dbReference type="EMBL" id="JAFIDA010000001">
    <property type="protein sequence ID" value="MBP1326752.1"/>
    <property type="molecule type" value="Genomic_DNA"/>
</dbReference>
<accession>A0A940PMN2</accession>
<sequence>MSLFLVEAELNTSDRAGSSAAIEAIAAAYAASGGSLVEAQVPASHAHAFVILEGDACAGVVLDAADLPGVTEISEAVAVRIVGATVEEVRSRGTAAGYLVEWDIPEEITMDKYLSAKEKKTPLYDDLDDVAFLRTYVREDTQKCLCFYDADTEAAVRNARDVVSTPISRLHELDGAAVTAS</sequence>
<proteinExistence type="predicted"/>